<gene>
    <name evidence="6" type="ORF">JT25_018310</name>
</gene>
<dbReference type="OrthoDB" id="9800334at2"/>
<dbReference type="KEGG" id="mdn:JT25_018310"/>
<keyword evidence="1" id="KW-0805">Transcription regulation</keyword>
<evidence type="ECO:0000256" key="1">
    <source>
        <dbReference type="ARBA" id="ARBA00023015"/>
    </source>
</evidence>
<dbReference type="InterPro" id="IPR047057">
    <property type="entry name" value="MerR_fam"/>
</dbReference>
<dbReference type="InterPro" id="IPR000551">
    <property type="entry name" value="MerR-type_HTH_dom"/>
</dbReference>
<dbReference type="PANTHER" id="PTHR30204">
    <property type="entry name" value="REDOX-CYCLING DRUG-SENSING TRANSCRIPTIONAL ACTIVATOR SOXR"/>
    <property type="match status" value="1"/>
</dbReference>
<dbReference type="STRING" id="1538553.JT25_018310"/>
<dbReference type="PROSITE" id="PS51332">
    <property type="entry name" value="B12_BINDING"/>
    <property type="match status" value="1"/>
</dbReference>
<evidence type="ECO:0000259" key="5">
    <source>
        <dbReference type="PROSITE" id="PS51332"/>
    </source>
</evidence>
<keyword evidence="2" id="KW-0238">DNA-binding</keyword>
<accession>A0A126T8N4</accession>
<keyword evidence="3" id="KW-0804">Transcription</keyword>
<dbReference type="AlphaFoldDB" id="A0A126T8N4"/>
<feature type="domain" description="HTH merR-type" evidence="4">
    <location>
        <begin position="1"/>
        <end position="48"/>
    </location>
</feature>
<evidence type="ECO:0000256" key="3">
    <source>
        <dbReference type="ARBA" id="ARBA00023163"/>
    </source>
</evidence>
<dbReference type="SMART" id="SM00422">
    <property type="entry name" value="HTH_MERR"/>
    <property type="match status" value="1"/>
</dbReference>
<reference evidence="6 7" key="1">
    <citation type="journal article" date="2015" name="Environ. Microbiol.">
        <title>Methane oxidation coupled to nitrate reduction under hypoxia by the Gammaproteobacterium Methylomonas denitrificans, sp. nov. type strain FJG1.</title>
        <authorList>
            <person name="Kits K.D."/>
            <person name="Klotz M.G."/>
            <person name="Stein L.Y."/>
        </authorList>
    </citation>
    <scope>NUCLEOTIDE SEQUENCE [LARGE SCALE GENOMIC DNA]</scope>
    <source>
        <strain evidence="6 7">FJG1</strain>
    </source>
</reference>
<dbReference type="CDD" id="cd01104">
    <property type="entry name" value="HTH_MlrA-CarA"/>
    <property type="match status" value="1"/>
</dbReference>
<evidence type="ECO:0000256" key="2">
    <source>
        <dbReference type="ARBA" id="ARBA00023125"/>
    </source>
</evidence>
<evidence type="ECO:0000259" key="4">
    <source>
        <dbReference type="PROSITE" id="PS50937"/>
    </source>
</evidence>
<dbReference type="InterPro" id="IPR036594">
    <property type="entry name" value="Meth_synthase_dom"/>
</dbReference>
<evidence type="ECO:0000313" key="7">
    <source>
        <dbReference type="Proteomes" id="UP000030512"/>
    </source>
</evidence>
<dbReference type="Pfam" id="PF02607">
    <property type="entry name" value="B12-binding_2"/>
    <property type="match status" value="1"/>
</dbReference>
<dbReference type="GO" id="GO:0003677">
    <property type="term" value="F:DNA binding"/>
    <property type="evidence" value="ECO:0007669"/>
    <property type="project" value="UniProtKB-KW"/>
</dbReference>
<keyword evidence="7" id="KW-1185">Reference proteome</keyword>
<dbReference type="Pfam" id="PF02310">
    <property type="entry name" value="B12-binding"/>
    <property type="match status" value="1"/>
</dbReference>
<dbReference type="PROSITE" id="PS50937">
    <property type="entry name" value="HTH_MERR_2"/>
    <property type="match status" value="1"/>
</dbReference>
<dbReference type="Gene3D" id="1.10.1240.10">
    <property type="entry name" value="Methionine synthase domain"/>
    <property type="match status" value="1"/>
</dbReference>
<dbReference type="InterPro" id="IPR003759">
    <property type="entry name" value="Cbl-bd_cap"/>
</dbReference>
<protein>
    <submittedName>
        <fullName evidence="6">MerR family transcriptional regulator</fullName>
    </submittedName>
</protein>
<evidence type="ECO:0000313" key="6">
    <source>
        <dbReference type="EMBL" id="AMK78420.1"/>
    </source>
</evidence>
<dbReference type="InterPro" id="IPR009061">
    <property type="entry name" value="DNA-bd_dom_put_sf"/>
</dbReference>
<dbReference type="GO" id="GO:0031419">
    <property type="term" value="F:cobalamin binding"/>
    <property type="evidence" value="ECO:0007669"/>
    <property type="project" value="InterPro"/>
</dbReference>
<feature type="domain" description="B12-binding" evidence="5">
    <location>
        <begin position="173"/>
        <end position="303"/>
    </location>
</feature>
<proteinExistence type="predicted"/>
<dbReference type="InterPro" id="IPR036724">
    <property type="entry name" value="Cobalamin-bd_sf"/>
</dbReference>
<dbReference type="GO" id="GO:0046872">
    <property type="term" value="F:metal ion binding"/>
    <property type="evidence" value="ECO:0007669"/>
    <property type="project" value="InterPro"/>
</dbReference>
<dbReference type="SUPFAM" id="SSF52242">
    <property type="entry name" value="Cobalamin (vitamin B12)-binding domain"/>
    <property type="match status" value="1"/>
</dbReference>
<name>A0A126T8N4_9GAMM</name>
<dbReference type="Gene3D" id="3.40.50.280">
    <property type="entry name" value="Cobalamin-binding domain"/>
    <property type="match status" value="1"/>
</dbReference>
<dbReference type="Pfam" id="PF13411">
    <property type="entry name" value="MerR_1"/>
    <property type="match status" value="1"/>
</dbReference>
<dbReference type="SUPFAM" id="SSF46955">
    <property type="entry name" value="Putative DNA-binding domain"/>
    <property type="match status" value="1"/>
</dbReference>
<sequence>MYSIKAITSLTGLTAETLRAWERRYACIMPERNSTGRRFYSQQDLEKLTLLVNLTRKGHPIGKLASLDNQQLQDFQKQVTVQPTKEQSPLLAQIVDSLKHYRIERCEQLLKKALIAAEPLDYARDILLPALQTVGELWHDGKLNIAQEHMFSSCIKRIVLSMVNNLHHHSKNNPGMLFATPSGDPHEFGILVSCLIAANQGYNCYYLGADLPAKDIIEACQHLHPDVIVMGLVKTPPDQVTIDELQLIIDAVNGEATKVWLGGSGAYFYYQQLQNDLSNCELITDIDHFNAKAQQQQQQQQQQLSN</sequence>
<dbReference type="Gene3D" id="1.10.1660.10">
    <property type="match status" value="1"/>
</dbReference>
<organism evidence="6 7">
    <name type="scientific">Methylomonas denitrificans</name>
    <dbReference type="NCBI Taxonomy" id="1538553"/>
    <lineage>
        <taxon>Bacteria</taxon>
        <taxon>Pseudomonadati</taxon>
        <taxon>Pseudomonadota</taxon>
        <taxon>Gammaproteobacteria</taxon>
        <taxon>Methylococcales</taxon>
        <taxon>Methylococcaceae</taxon>
        <taxon>Methylomonas</taxon>
    </lineage>
</organism>
<dbReference type="Proteomes" id="UP000030512">
    <property type="component" value="Chromosome"/>
</dbReference>
<dbReference type="GO" id="GO:0003700">
    <property type="term" value="F:DNA-binding transcription factor activity"/>
    <property type="evidence" value="ECO:0007669"/>
    <property type="project" value="InterPro"/>
</dbReference>
<dbReference type="InterPro" id="IPR006158">
    <property type="entry name" value="Cobalamin-bd"/>
</dbReference>
<dbReference type="PANTHER" id="PTHR30204:SF67">
    <property type="entry name" value="HTH-TYPE TRANSCRIPTIONAL REGULATOR MLRA-RELATED"/>
    <property type="match status" value="1"/>
</dbReference>
<dbReference type="EMBL" id="CP014476">
    <property type="protein sequence ID" value="AMK78420.1"/>
    <property type="molecule type" value="Genomic_DNA"/>
</dbReference>
<dbReference type="RefSeq" id="WP_036272706.1">
    <property type="nucleotide sequence ID" value="NZ_CP014476.1"/>
</dbReference>